<name>A0AAV6WEF8_9LAMI</name>
<gene>
    <name evidence="3" type="ORF">BUALT_Bualt16G0043700</name>
</gene>
<feature type="transmembrane region" description="Helical" evidence="1">
    <location>
        <begin position="89"/>
        <end position="115"/>
    </location>
</feature>
<dbReference type="PANTHER" id="PTHR24177">
    <property type="entry name" value="CASKIN"/>
    <property type="match status" value="1"/>
</dbReference>
<feature type="transmembrane region" description="Helical" evidence="1">
    <location>
        <begin position="121"/>
        <end position="140"/>
    </location>
</feature>
<accession>A0AAV6WEF8</accession>
<comment type="caution">
    <text evidence="3">The sequence shown here is derived from an EMBL/GenBank/DDBJ whole genome shotgun (WGS) entry which is preliminary data.</text>
</comment>
<reference evidence="3" key="1">
    <citation type="submission" date="2019-10" db="EMBL/GenBank/DDBJ databases">
        <authorList>
            <person name="Zhang R."/>
            <person name="Pan Y."/>
            <person name="Wang J."/>
            <person name="Ma R."/>
            <person name="Yu S."/>
        </authorList>
    </citation>
    <scope>NUCLEOTIDE SEQUENCE</scope>
    <source>
        <strain evidence="3">LA-IB0</strain>
        <tissue evidence="3">Leaf</tissue>
    </source>
</reference>
<proteinExistence type="predicted"/>
<feature type="transmembrane region" description="Helical" evidence="1">
    <location>
        <begin position="21"/>
        <end position="45"/>
    </location>
</feature>
<feature type="transmembrane region" description="Helical" evidence="1">
    <location>
        <begin position="145"/>
        <end position="166"/>
    </location>
</feature>
<sequence>MVFTEEHEKLKEEGEKWMKETANSCTITAALIATVMFAAVITVPGGTNSGTQSRNGFPIFIGDRAFIVFAILTTRYAEEDFLYALPKRLIIGLVTLFLSLSFMMVAFSVTLYLVFGQRKGWVLILVVALAGLPIVSFVLLQFPLLIKLICSIAGFTFSTSIIVTVAESPKFSSMSNPSCSSSTACGLPAFPLDDLVGQSA</sequence>
<keyword evidence="1" id="KW-0472">Membrane</keyword>
<feature type="domain" description="PGG" evidence="2">
    <location>
        <begin position="15"/>
        <end position="73"/>
    </location>
</feature>
<feature type="transmembrane region" description="Helical" evidence="1">
    <location>
        <begin position="57"/>
        <end position="77"/>
    </location>
</feature>
<organism evidence="3 4">
    <name type="scientific">Buddleja alternifolia</name>
    <dbReference type="NCBI Taxonomy" id="168488"/>
    <lineage>
        <taxon>Eukaryota</taxon>
        <taxon>Viridiplantae</taxon>
        <taxon>Streptophyta</taxon>
        <taxon>Embryophyta</taxon>
        <taxon>Tracheophyta</taxon>
        <taxon>Spermatophyta</taxon>
        <taxon>Magnoliopsida</taxon>
        <taxon>eudicotyledons</taxon>
        <taxon>Gunneridae</taxon>
        <taxon>Pentapetalae</taxon>
        <taxon>asterids</taxon>
        <taxon>lamiids</taxon>
        <taxon>Lamiales</taxon>
        <taxon>Scrophulariaceae</taxon>
        <taxon>Buddlejeae</taxon>
        <taxon>Buddleja</taxon>
    </lineage>
</organism>
<evidence type="ECO:0000313" key="4">
    <source>
        <dbReference type="Proteomes" id="UP000826271"/>
    </source>
</evidence>
<dbReference type="GO" id="GO:0016020">
    <property type="term" value="C:membrane"/>
    <property type="evidence" value="ECO:0007669"/>
    <property type="project" value="TreeGrafter"/>
</dbReference>
<dbReference type="Pfam" id="PF13962">
    <property type="entry name" value="PGG"/>
    <property type="match status" value="1"/>
</dbReference>
<protein>
    <recommendedName>
        <fullName evidence="2">PGG domain-containing protein</fullName>
    </recommendedName>
</protein>
<dbReference type="AlphaFoldDB" id="A0AAV6WEF8"/>
<dbReference type="PANTHER" id="PTHR24177:SF435">
    <property type="entry name" value="ANKYRIN REPEAT-CONTAINING PROTEIN NPR4-LIKE"/>
    <property type="match status" value="1"/>
</dbReference>
<dbReference type="EMBL" id="WHWC01000016">
    <property type="protein sequence ID" value="KAG8367160.1"/>
    <property type="molecule type" value="Genomic_DNA"/>
</dbReference>
<keyword evidence="4" id="KW-1185">Reference proteome</keyword>
<dbReference type="InterPro" id="IPR026961">
    <property type="entry name" value="PGG_dom"/>
</dbReference>
<evidence type="ECO:0000313" key="3">
    <source>
        <dbReference type="EMBL" id="KAG8367160.1"/>
    </source>
</evidence>
<dbReference type="Proteomes" id="UP000826271">
    <property type="component" value="Unassembled WGS sequence"/>
</dbReference>
<evidence type="ECO:0000256" key="1">
    <source>
        <dbReference type="SAM" id="Phobius"/>
    </source>
</evidence>
<keyword evidence="1" id="KW-0812">Transmembrane</keyword>
<keyword evidence="1" id="KW-1133">Transmembrane helix</keyword>
<evidence type="ECO:0000259" key="2">
    <source>
        <dbReference type="Pfam" id="PF13962"/>
    </source>
</evidence>